<sequence length="775" mass="91262">MRISPSKIKLHLSIAFEILISRMKNNPEYIDHDIFEGFQTRIEIIGPAVRFKCFPQEKMFEPECTYLVGEEDELEDTDLPKSLKVREIDVALTFRFNDWPKQASGWLTRQRQWPNESLLKISVDEGFHVVAKSSTKDITYYEWRLSFARVDCVLLKSIPNNSQCKHCYRIFKCFVKYHLSHPKLVSTYHCKTIFLWTLERFPPDTWTEDNLGHRFLGLLGSLLHALVMRQLPQYYIPSDNLMNKFKNKTDFVDTVCRKLSDMRRNPFSHIYRLGLNAWDDEMQGFTIDEMVHWNEKPEKDRYPKDRTSDHHSNQEELVTTRSIKIDDQTADDLDFVSSVSLRHLSRELKYNYYDCYTQHEGGMELMDGHAKVIIKYLADQILPGRIIEAGSREEGTMTPSHDGLGYTLQADSDFMYEVDTTGFNTTFTLEDTEHPGFVHLPYIFLNSVLENEITKCMRLSPSKIKLHLSIAFEILISMMKNNIENIDHDIFEGFETRTEIIGPAVRLKCFPQEEIFEPECILMLGEEDELEDTDLPQSLKIREIDVALAIRFNKWPKQASGWLTRERKWPNKSLLKTSVDEGVHVVAKSSTEDITNYEWRMSFARVDCILLKSIPNTSQCKHCYRIFKCFVKYHLSHPKLVSTYHCKTIFLWTLERFPPDTWTEDNLGHRFLGLLDSLLHALVMRQLPQYYIPSDNLLNTFKDKTDFVDTVCQKLSDIRRNPFSYIYRLGTNAWDDEMQGFTIEEMIHWNEKPEKDRYPTAEQDIFYERNQYTEK</sequence>
<dbReference type="InterPro" id="IPR046906">
    <property type="entry name" value="Mab-21_HhH/H2TH-like"/>
</dbReference>
<dbReference type="Pfam" id="PF03281">
    <property type="entry name" value="Mab-21"/>
    <property type="match status" value="2"/>
</dbReference>
<feature type="domain" description="Mab-21-like nucleotidyltransferase" evidence="2">
    <location>
        <begin position="3"/>
        <end position="156"/>
    </location>
</feature>
<dbReference type="OrthoDB" id="6074730at2759"/>
<dbReference type="PANTHER" id="PTHR10656">
    <property type="entry name" value="CELL FATE DETERMINING PROTEIN MAB21-RELATED"/>
    <property type="match status" value="1"/>
</dbReference>
<evidence type="ECO:0000259" key="3">
    <source>
        <dbReference type="Pfam" id="PF20266"/>
    </source>
</evidence>
<evidence type="ECO:0000259" key="2">
    <source>
        <dbReference type="Pfam" id="PF03281"/>
    </source>
</evidence>
<evidence type="ECO:0000256" key="1">
    <source>
        <dbReference type="ARBA" id="ARBA00008307"/>
    </source>
</evidence>
<protein>
    <recommendedName>
        <fullName evidence="6">Mab-21-like HhH/H2TH-like domain-containing protein</fullName>
    </recommendedName>
</protein>
<dbReference type="AlphaFoldDB" id="A0A8S3TLZ1"/>
<dbReference type="SMART" id="SM01265">
    <property type="entry name" value="Mab-21"/>
    <property type="match status" value="2"/>
</dbReference>
<comment type="similarity">
    <text evidence="1">Belongs to the mab-21 family.</text>
</comment>
<reference evidence="4" key="1">
    <citation type="submission" date="2021-03" db="EMBL/GenBank/DDBJ databases">
        <authorList>
            <person name="Bekaert M."/>
        </authorList>
    </citation>
    <scope>NUCLEOTIDE SEQUENCE</scope>
</reference>
<dbReference type="InterPro" id="IPR046903">
    <property type="entry name" value="Mab-21-like_nuc_Trfase"/>
</dbReference>
<gene>
    <name evidence="4" type="ORF">MEDL_42815</name>
</gene>
<dbReference type="EMBL" id="CAJPWZ010002041">
    <property type="protein sequence ID" value="CAG2229953.1"/>
    <property type="molecule type" value="Genomic_DNA"/>
</dbReference>
<accession>A0A8S3TLZ1</accession>
<dbReference type="Pfam" id="PF20266">
    <property type="entry name" value="Mab-21_C"/>
    <property type="match status" value="2"/>
</dbReference>
<dbReference type="Gene3D" id="1.10.1410.40">
    <property type="match status" value="2"/>
</dbReference>
<organism evidence="4 5">
    <name type="scientific">Mytilus edulis</name>
    <name type="common">Blue mussel</name>
    <dbReference type="NCBI Taxonomy" id="6550"/>
    <lineage>
        <taxon>Eukaryota</taxon>
        <taxon>Metazoa</taxon>
        <taxon>Spiralia</taxon>
        <taxon>Lophotrochozoa</taxon>
        <taxon>Mollusca</taxon>
        <taxon>Bivalvia</taxon>
        <taxon>Autobranchia</taxon>
        <taxon>Pteriomorphia</taxon>
        <taxon>Mytilida</taxon>
        <taxon>Mytiloidea</taxon>
        <taxon>Mytilidae</taxon>
        <taxon>Mytilinae</taxon>
        <taxon>Mytilus</taxon>
    </lineage>
</organism>
<keyword evidence="5" id="KW-1185">Reference proteome</keyword>
<feature type="domain" description="Mab-21-like HhH/H2TH-like" evidence="3">
    <location>
        <begin position="620"/>
        <end position="705"/>
    </location>
</feature>
<comment type="caution">
    <text evidence="4">The sequence shown here is derived from an EMBL/GenBank/DDBJ whole genome shotgun (WGS) entry which is preliminary data.</text>
</comment>
<name>A0A8S3TLZ1_MYTED</name>
<feature type="domain" description="Mab-21-like HhH/H2TH-like" evidence="3">
    <location>
        <begin position="164"/>
        <end position="249"/>
    </location>
</feature>
<feature type="domain" description="Mab-21-like nucleotidyltransferase" evidence="2">
    <location>
        <begin position="458"/>
        <end position="612"/>
    </location>
</feature>
<dbReference type="InterPro" id="IPR024810">
    <property type="entry name" value="MAB21L/cGLR"/>
</dbReference>
<evidence type="ECO:0000313" key="4">
    <source>
        <dbReference type="EMBL" id="CAG2229953.1"/>
    </source>
</evidence>
<proteinExistence type="inferred from homology"/>
<evidence type="ECO:0000313" key="5">
    <source>
        <dbReference type="Proteomes" id="UP000683360"/>
    </source>
</evidence>
<evidence type="ECO:0008006" key="6">
    <source>
        <dbReference type="Google" id="ProtNLM"/>
    </source>
</evidence>
<dbReference type="PANTHER" id="PTHR10656:SF69">
    <property type="entry name" value="MAB-21-LIKE HHH_H2TH-LIKE DOMAIN-CONTAINING PROTEIN"/>
    <property type="match status" value="1"/>
</dbReference>
<dbReference type="Proteomes" id="UP000683360">
    <property type="component" value="Unassembled WGS sequence"/>
</dbReference>